<evidence type="ECO:0000256" key="4">
    <source>
        <dbReference type="ARBA" id="ARBA00022989"/>
    </source>
</evidence>
<dbReference type="eggNOG" id="KOG2533">
    <property type="taxonomic scope" value="Eukaryota"/>
</dbReference>
<feature type="transmembrane region" description="Helical" evidence="7">
    <location>
        <begin position="455"/>
        <end position="476"/>
    </location>
</feature>
<dbReference type="InterPro" id="IPR020846">
    <property type="entry name" value="MFS_dom"/>
</dbReference>
<keyword evidence="4 7" id="KW-1133">Transmembrane helix</keyword>
<dbReference type="EMBL" id="KE361651">
    <property type="protein sequence ID" value="EPQ25704.1"/>
    <property type="molecule type" value="Genomic_DNA"/>
</dbReference>
<dbReference type="PANTHER" id="PTHR43791:SF49">
    <property type="entry name" value="TRANSPORTER, PUTATIVE (AFU_ORTHOLOGUE AFUA_4G04250)-RELATED"/>
    <property type="match status" value="1"/>
</dbReference>
<evidence type="ECO:0000259" key="8">
    <source>
        <dbReference type="PROSITE" id="PS50850"/>
    </source>
</evidence>
<keyword evidence="5 7" id="KW-0472">Membrane</keyword>
<feature type="transmembrane region" description="Helical" evidence="7">
    <location>
        <begin position="422"/>
        <end position="443"/>
    </location>
</feature>
<dbReference type="Pfam" id="PF07690">
    <property type="entry name" value="MFS_1"/>
    <property type="match status" value="1"/>
</dbReference>
<evidence type="ECO:0000313" key="9">
    <source>
        <dbReference type="EMBL" id="EPQ25704.1"/>
    </source>
</evidence>
<keyword evidence="2" id="KW-0813">Transport</keyword>
<feature type="transmembrane region" description="Helical" evidence="7">
    <location>
        <begin position="108"/>
        <end position="130"/>
    </location>
</feature>
<feature type="domain" description="Major facilitator superfamily (MFS) profile" evidence="8">
    <location>
        <begin position="64"/>
        <end position="480"/>
    </location>
</feature>
<dbReference type="GO" id="GO:0022857">
    <property type="term" value="F:transmembrane transporter activity"/>
    <property type="evidence" value="ECO:0007669"/>
    <property type="project" value="InterPro"/>
</dbReference>
<evidence type="ECO:0000256" key="1">
    <source>
        <dbReference type="ARBA" id="ARBA00004141"/>
    </source>
</evidence>
<evidence type="ECO:0000256" key="3">
    <source>
        <dbReference type="ARBA" id="ARBA00022692"/>
    </source>
</evidence>
<dbReference type="InterPro" id="IPR036259">
    <property type="entry name" value="MFS_trans_sf"/>
</dbReference>
<feature type="transmembrane region" description="Helical" evidence="7">
    <location>
        <begin position="167"/>
        <end position="186"/>
    </location>
</feature>
<dbReference type="InterPro" id="IPR011701">
    <property type="entry name" value="MFS"/>
</dbReference>
<evidence type="ECO:0000256" key="2">
    <source>
        <dbReference type="ARBA" id="ARBA00022448"/>
    </source>
</evidence>
<dbReference type="GeneID" id="19320769"/>
<dbReference type="AlphaFoldDB" id="A0A061H0Y2"/>
<feature type="transmembrane region" description="Helical" evidence="7">
    <location>
        <begin position="300"/>
        <end position="320"/>
    </location>
</feature>
<dbReference type="GO" id="GO:0016020">
    <property type="term" value="C:membrane"/>
    <property type="evidence" value="ECO:0007669"/>
    <property type="project" value="UniProtKB-SubCell"/>
</dbReference>
<comment type="subcellular location">
    <subcellularLocation>
        <location evidence="1">Membrane</location>
        <topology evidence="1">Multi-pass membrane protein</topology>
    </subcellularLocation>
</comment>
<proteinExistence type="predicted"/>
<organism evidence="9 10">
    <name type="scientific">Pseudozyma flocculosa PF-1</name>
    <dbReference type="NCBI Taxonomy" id="1277687"/>
    <lineage>
        <taxon>Eukaryota</taxon>
        <taxon>Fungi</taxon>
        <taxon>Dikarya</taxon>
        <taxon>Basidiomycota</taxon>
        <taxon>Ustilaginomycotina</taxon>
        <taxon>Ustilaginomycetes</taxon>
        <taxon>Ustilaginales</taxon>
        <taxon>Ustilaginaceae</taxon>
        <taxon>Pseudozyma</taxon>
    </lineage>
</organism>
<sequence>MAMDLVDKRVDVLAKMPEDVDKIGGKPRILPVVTLQDGLEDCDEDLAIDAEVERRLVRKIDRHILPWICVAYLCNYLDRANLGNAKTLSNDVPGASLSSRIDLGGTRYSTLVALFFVPYALMEAPSNFFLKRFTPSKWIARIMVSWGIVTACQAAVVNYAGLVACRLMLGLAEAGFYPGCIFYLTFWYRPEERGQRMAIFAASVAVSGAFSGLLATAISFLNGKGSLFAWQWLFILEAIPAVVVGVLAFFWMPDYPSTARFLTPEERRIAEARLGRHAPKGSDRTVDWRVLRATVVDVDFWLFAVAYFCMTNSLNAVGFFLPSLVASLGFSGWRGQAMTVPPNVFGAIIILVNAVWSDRRKERCVHALGGLVVVGVGYILLASTSSVAPRLVGVFFISATNAAVIPFLAFRLSTISGSTATAIASGATIAFANIGGITAPYLFKADEAPFYPTANYAIFAMQVLAALIILVLWYRLGSSALYRVKGCRAEEGGGRGGDSDGNGMSGKGTGQLAP</sequence>
<name>A0A061H0Y2_9BASI</name>
<reference evidence="9 10" key="1">
    <citation type="journal article" date="2013" name="Plant Cell">
        <title>The transition from a phytopathogenic smut ancestor to an anamorphic biocontrol agent deciphered by comparative whole-genome analysis.</title>
        <authorList>
            <person name="Lefebvre F."/>
            <person name="Joly D.L."/>
            <person name="Labbe C."/>
            <person name="Teichmann B."/>
            <person name="Linning R."/>
            <person name="Belzile F."/>
            <person name="Bakkeren G."/>
            <person name="Belanger R.R."/>
        </authorList>
    </citation>
    <scope>NUCLEOTIDE SEQUENCE [LARGE SCALE GENOMIC DNA]</scope>
    <source>
        <strain evidence="9 10">PF-1</strain>
    </source>
</reference>
<keyword evidence="3 7" id="KW-0812">Transmembrane</keyword>
<feature type="compositionally biased region" description="Gly residues" evidence="6">
    <location>
        <begin position="494"/>
        <end position="514"/>
    </location>
</feature>
<dbReference type="PROSITE" id="PS50850">
    <property type="entry name" value="MFS"/>
    <property type="match status" value="1"/>
</dbReference>
<evidence type="ECO:0000256" key="7">
    <source>
        <dbReference type="SAM" id="Phobius"/>
    </source>
</evidence>
<dbReference type="PANTHER" id="PTHR43791">
    <property type="entry name" value="PERMEASE-RELATED"/>
    <property type="match status" value="1"/>
</dbReference>
<protein>
    <recommendedName>
        <fullName evidence="8">Major facilitator superfamily (MFS) profile domain-containing protein</fullName>
    </recommendedName>
</protein>
<gene>
    <name evidence="9" type="ORF">PFL1_06698</name>
</gene>
<feature type="transmembrane region" description="Helical" evidence="7">
    <location>
        <begin position="227"/>
        <end position="251"/>
    </location>
</feature>
<dbReference type="KEGG" id="pfp:PFL1_06698"/>
<feature type="transmembrane region" description="Helical" evidence="7">
    <location>
        <begin position="340"/>
        <end position="357"/>
    </location>
</feature>
<dbReference type="RefSeq" id="XP_007882435.1">
    <property type="nucleotide sequence ID" value="XM_007884244.1"/>
</dbReference>
<feature type="transmembrane region" description="Helical" evidence="7">
    <location>
        <begin position="198"/>
        <end position="221"/>
    </location>
</feature>
<feature type="region of interest" description="Disordered" evidence="6">
    <location>
        <begin position="490"/>
        <end position="514"/>
    </location>
</feature>
<dbReference type="Proteomes" id="UP000053664">
    <property type="component" value="Unassembled WGS sequence"/>
</dbReference>
<evidence type="ECO:0000256" key="5">
    <source>
        <dbReference type="ARBA" id="ARBA00023136"/>
    </source>
</evidence>
<dbReference type="SUPFAM" id="SSF103473">
    <property type="entry name" value="MFS general substrate transporter"/>
    <property type="match status" value="1"/>
</dbReference>
<feature type="transmembrane region" description="Helical" evidence="7">
    <location>
        <begin position="364"/>
        <end position="381"/>
    </location>
</feature>
<dbReference type="FunFam" id="1.20.1250.20:FF:000018">
    <property type="entry name" value="MFS transporter permease"/>
    <property type="match status" value="1"/>
</dbReference>
<evidence type="ECO:0000256" key="6">
    <source>
        <dbReference type="SAM" id="MobiDB-lite"/>
    </source>
</evidence>
<feature type="transmembrane region" description="Helical" evidence="7">
    <location>
        <begin position="387"/>
        <end position="410"/>
    </location>
</feature>
<evidence type="ECO:0000313" key="10">
    <source>
        <dbReference type="Proteomes" id="UP000053664"/>
    </source>
</evidence>
<dbReference type="HOGENOM" id="CLU_001265_0_1_1"/>
<dbReference type="Gene3D" id="1.20.1250.20">
    <property type="entry name" value="MFS general substrate transporter like domains"/>
    <property type="match status" value="2"/>
</dbReference>
<feature type="transmembrane region" description="Helical" evidence="7">
    <location>
        <begin position="142"/>
        <end position="161"/>
    </location>
</feature>
<accession>A0A061H0Y2</accession>